<dbReference type="RefSeq" id="WP_149108243.1">
    <property type="nucleotide sequence ID" value="NZ_CP042425.1"/>
</dbReference>
<name>A0A5C1A603_9BACT</name>
<dbReference type="Proteomes" id="UP000324974">
    <property type="component" value="Chromosome"/>
</dbReference>
<dbReference type="EMBL" id="CP042425">
    <property type="protein sequence ID" value="QEL13262.1"/>
    <property type="molecule type" value="Genomic_DNA"/>
</dbReference>
<sequence>MPEAKALAEVLRPFFDAHSARLDAALQTALAQPIELEPGRYLQFEICPFFYRVTITATEEDILPDDWLDGAVVAEQVEAIGGSSPEAETEFLVKWLADAWARVGGAKACRPAFAFYHGYHDGQFDLNERRWKPASEVFGE</sequence>
<dbReference type="AlphaFoldDB" id="A0A5C1A603"/>
<proteinExistence type="predicted"/>
<accession>A0A5C1A603</accession>
<organism evidence="1 2">
    <name type="scientific">Limnoglobus roseus</name>
    <dbReference type="NCBI Taxonomy" id="2598579"/>
    <lineage>
        <taxon>Bacteria</taxon>
        <taxon>Pseudomonadati</taxon>
        <taxon>Planctomycetota</taxon>
        <taxon>Planctomycetia</taxon>
        <taxon>Gemmatales</taxon>
        <taxon>Gemmataceae</taxon>
        <taxon>Limnoglobus</taxon>
    </lineage>
</organism>
<evidence type="ECO:0000313" key="2">
    <source>
        <dbReference type="Proteomes" id="UP000324974"/>
    </source>
</evidence>
<evidence type="ECO:0000313" key="1">
    <source>
        <dbReference type="EMBL" id="QEL13262.1"/>
    </source>
</evidence>
<dbReference type="KEGG" id="lrs:PX52LOC_00116"/>
<gene>
    <name evidence="1" type="ORF">PX52LOC_00116</name>
</gene>
<keyword evidence="2" id="KW-1185">Reference proteome</keyword>
<protein>
    <submittedName>
        <fullName evidence="1">Uncharacterized protein</fullName>
    </submittedName>
</protein>
<dbReference type="OrthoDB" id="9840922at2"/>
<reference evidence="2" key="1">
    <citation type="submission" date="2019-08" db="EMBL/GenBank/DDBJ databases">
        <title>Limnoglobus roseus gen. nov., sp. nov., a novel freshwater planctomycete with a giant genome from the family Gemmataceae.</title>
        <authorList>
            <person name="Kulichevskaya I.S."/>
            <person name="Naumoff D.G."/>
            <person name="Miroshnikov K."/>
            <person name="Ivanova A."/>
            <person name="Philippov D.A."/>
            <person name="Hakobyan A."/>
            <person name="Rijpstra I.C."/>
            <person name="Sinninghe Damste J.S."/>
            <person name="Liesack W."/>
            <person name="Dedysh S.N."/>
        </authorList>
    </citation>
    <scope>NUCLEOTIDE SEQUENCE [LARGE SCALE GENOMIC DNA]</scope>
    <source>
        <strain evidence="2">PX52</strain>
    </source>
</reference>